<feature type="region of interest" description="Disordered" evidence="1">
    <location>
        <begin position="131"/>
        <end position="173"/>
    </location>
</feature>
<evidence type="ECO:0000256" key="1">
    <source>
        <dbReference type="SAM" id="MobiDB-lite"/>
    </source>
</evidence>
<keyword evidence="3" id="KW-1185">Reference proteome</keyword>
<organism evidence="2 3">
    <name type="scientific">Trichonephila clavata</name>
    <name type="common">Joro spider</name>
    <name type="synonym">Nephila clavata</name>
    <dbReference type="NCBI Taxonomy" id="2740835"/>
    <lineage>
        <taxon>Eukaryota</taxon>
        <taxon>Metazoa</taxon>
        <taxon>Ecdysozoa</taxon>
        <taxon>Arthropoda</taxon>
        <taxon>Chelicerata</taxon>
        <taxon>Arachnida</taxon>
        <taxon>Araneae</taxon>
        <taxon>Araneomorphae</taxon>
        <taxon>Entelegynae</taxon>
        <taxon>Araneoidea</taxon>
        <taxon>Nephilidae</taxon>
        <taxon>Trichonephila</taxon>
    </lineage>
</organism>
<evidence type="ECO:0000313" key="3">
    <source>
        <dbReference type="Proteomes" id="UP000887116"/>
    </source>
</evidence>
<protein>
    <submittedName>
        <fullName evidence="2">Uncharacterized protein</fullName>
    </submittedName>
</protein>
<gene>
    <name evidence="2" type="primary">AVEN_201327_1</name>
    <name evidence="2" type="ORF">TNCT_666571</name>
</gene>
<comment type="caution">
    <text evidence="2">The sequence shown here is derived from an EMBL/GenBank/DDBJ whole genome shotgun (WGS) entry which is preliminary data.</text>
</comment>
<proteinExistence type="predicted"/>
<dbReference type="EMBL" id="BMAO01036174">
    <property type="protein sequence ID" value="GFR08493.1"/>
    <property type="molecule type" value="Genomic_DNA"/>
</dbReference>
<sequence length="173" mass="20417">MFNESDGTSTLPIIWKSNLYTLTTDDAGIGILRLKQYMTLAIHFYSKGTGENFENFGFQLNFFGGKLQADNFFSDFWIENEDELFLRIQFWFKTRNCVKCERRFWDKIVVPNSKRDDPRYPHLTSILPRQTPIEKTPLFDRKKRDKTDDNTQNVDKSENNNNVDDTNMPPEIP</sequence>
<dbReference type="AlphaFoldDB" id="A0A8X6GQL4"/>
<accession>A0A8X6GQL4</accession>
<reference evidence="2" key="1">
    <citation type="submission" date="2020-07" db="EMBL/GenBank/DDBJ databases">
        <title>Multicomponent nature underlies the extraordinary mechanical properties of spider dragline silk.</title>
        <authorList>
            <person name="Kono N."/>
            <person name="Nakamura H."/>
            <person name="Mori M."/>
            <person name="Yoshida Y."/>
            <person name="Ohtoshi R."/>
            <person name="Malay A.D."/>
            <person name="Moran D.A.P."/>
            <person name="Tomita M."/>
            <person name="Numata K."/>
            <person name="Arakawa K."/>
        </authorList>
    </citation>
    <scope>NUCLEOTIDE SEQUENCE</scope>
</reference>
<dbReference type="Proteomes" id="UP000887116">
    <property type="component" value="Unassembled WGS sequence"/>
</dbReference>
<feature type="compositionally biased region" description="Polar residues" evidence="1">
    <location>
        <begin position="150"/>
        <end position="165"/>
    </location>
</feature>
<feature type="compositionally biased region" description="Basic and acidic residues" evidence="1">
    <location>
        <begin position="137"/>
        <end position="149"/>
    </location>
</feature>
<evidence type="ECO:0000313" key="2">
    <source>
        <dbReference type="EMBL" id="GFR08493.1"/>
    </source>
</evidence>
<name>A0A8X6GQL4_TRICU</name>